<organism evidence="2 3">
    <name type="scientific">Henosepilachna vigintioctopunctata</name>
    <dbReference type="NCBI Taxonomy" id="420089"/>
    <lineage>
        <taxon>Eukaryota</taxon>
        <taxon>Metazoa</taxon>
        <taxon>Ecdysozoa</taxon>
        <taxon>Arthropoda</taxon>
        <taxon>Hexapoda</taxon>
        <taxon>Insecta</taxon>
        <taxon>Pterygota</taxon>
        <taxon>Neoptera</taxon>
        <taxon>Endopterygota</taxon>
        <taxon>Coleoptera</taxon>
        <taxon>Polyphaga</taxon>
        <taxon>Cucujiformia</taxon>
        <taxon>Coccinelloidea</taxon>
        <taxon>Coccinellidae</taxon>
        <taxon>Epilachninae</taxon>
        <taxon>Epilachnini</taxon>
        <taxon>Henosepilachna</taxon>
    </lineage>
</organism>
<evidence type="ECO:0000313" key="2">
    <source>
        <dbReference type="EMBL" id="KAK9873799.1"/>
    </source>
</evidence>
<proteinExistence type="predicted"/>
<feature type="region of interest" description="Disordered" evidence="1">
    <location>
        <begin position="1"/>
        <end position="148"/>
    </location>
</feature>
<evidence type="ECO:0000256" key="1">
    <source>
        <dbReference type="SAM" id="MobiDB-lite"/>
    </source>
</evidence>
<dbReference type="Proteomes" id="UP001431783">
    <property type="component" value="Unassembled WGS sequence"/>
</dbReference>
<reference evidence="2 3" key="1">
    <citation type="submission" date="2023-03" db="EMBL/GenBank/DDBJ databases">
        <title>Genome insight into feeding habits of ladybird beetles.</title>
        <authorList>
            <person name="Li H.-S."/>
            <person name="Huang Y.-H."/>
            <person name="Pang H."/>
        </authorList>
    </citation>
    <scope>NUCLEOTIDE SEQUENCE [LARGE SCALE GENOMIC DNA]</scope>
    <source>
        <strain evidence="2">SYSU_2023b</strain>
        <tissue evidence="2">Whole body</tissue>
    </source>
</reference>
<accession>A0AAW1TSR1</accession>
<dbReference type="AlphaFoldDB" id="A0AAW1TSR1"/>
<feature type="compositionally biased region" description="Basic and acidic residues" evidence="1">
    <location>
        <begin position="32"/>
        <end position="44"/>
    </location>
</feature>
<name>A0AAW1TSR1_9CUCU</name>
<feature type="compositionally biased region" description="Low complexity" evidence="1">
    <location>
        <begin position="1"/>
        <end position="16"/>
    </location>
</feature>
<gene>
    <name evidence="2" type="ORF">WA026_002160</name>
</gene>
<feature type="compositionally biased region" description="Basic and acidic residues" evidence="1">
    <location>
        <begin position="52"/>
        <end position="99"/>
    </location>
</feature>
<comment type="caution">
    <text evidence="2">The sequence shown here is derived from an EMBL/GenBank/DDBJ whole genome shotgun (WGS) entry which is preliminary data.</text>
</comment>
<keyword evidence="3" id="KW-1185">Reference proteome</keyword>
<evidence type="ECO:0000313" key="3">
    <source>
        <dbReference type="Proteomes" id="UP001431783"/>
    </source>
</evidence>
<dbReference type="EMBL" id="JARQZJ010000031">
    <property type="protein sequence ID" value="KAK9873799.1"/>
    <property type="molecule type" value="Genomic_DNA"/>
</dbReference>
<sequence>MSSTSRTPPSPASLELPPLPPRPNISQTQSKPTRESGDQPHEESEPSGDLRGQNDDPSDHPIESSDPSDRLIDDSDGLSDVRDRPFDTCDRLLEPSDKPKSKRPLSYPWGPDSKPESHAVEFKLSSSHSEPLKPPLTRGKSQVKPFTRESLERLEKKTVQLVREYGFTPRKKLSVEDGSRLPAKYEPFPPNLYGRPLEEIDNFIYDEVMFTSDKYDKYNKFNVFNECDK</sequence>
<protein>
    <submittedName>
        <fullName evidence="2">Uncharacterized protein</fullName>
    </submittedName>
</protein>